<comment type="caution">
    <text evidence="2">The sequence shown here is derived from an EMBL/GenBank/DDBJ whole genome shotgun (WGS) entry which is preliminary data.</text>
</comment>
<dbReference type="EMBL" id="JABFDY010000018">
    <property type="protein sequence ID" value="KAF7693976.1"/>
    <property type="molecule type" value="Genomic_DNA"/>
</dbReference>
<dbReference type="AlphaFoldDB" id="A0A8T0AMG1"/>
<feature type="signal peptide" evidence="1">
    <location>
        <begin position="1"/>
        <end position="20"/>
    </location>
</feature>
<keyword evidence="1" id="KW-0732">Signal</keyword>
<proteinExistence type="predicted"/>
<dbReference type="PANTHER" id="PTHR43198">
    <property type="entry name" value="BIFUNCTIONAL TH2 PROTEIN"/>
    <property type="match status" value="1"/>
</dbReference>
<reference evidence="2" key="1">
    <citation type="submission" date="2020-08" db="EMBL/GenBank/DDBJ databases">
        <title>Chromosome-level assembly of Southern catfish (Silurus meridionalis) provides insights into visual adaptation to the nocturnal and benthic lifestyles.</title>
        <authorList>
            <person name="Zhang Y."/>
            <person name="Wang D."/>
            <person name="Peng Z."/>
        </authorList>
    </citation>
    <scope>NUCLEOTIDE SEQUENCE</scope>
    <source>
        <strain evidence="2">SWU-2019-XX</strain>
        <tissue evidence="2">Muscle</tissue>
    </source>
</reference>
<keyword evidence="3" id="KW-1185">Reference proteome</keyword>
<dbReference type="OrthoDB" id="6051518at2759"/>
<dbReference type="GO" id="GO:0005829">
    <property type="term" value="C:cytosol"/>
    <property type="evidence" value="ECO:0007669"/>
    <property type="project" value="TreeGrafter"/>
</dbReference>
<evidence type="ECO:0000313" key="2">
    <source>
        <dbReference type="EMBL" id="KAF7693976.1"/>
    </source>
</evidence>
<dbReference type="PANTHER" id="PTHR43198:SF2">
    <property type="entry name" value="SI:CH1073-67J19.1-RELATED"/>
    <property type="match status" value="1"/>
</dbReference>
<dbReference type="Proteomes" id="UP000606274">
    <property type="component" value="Unassembled WGS sequence"/>
</dbReference>
<dbReference type="SUPFAM" id="SSF48613">
    <property type="entry name" value="Heme oxygenase-like"/>
    <property type="match status" value="1"/>
</dbReference>
<sequence length="222" mass="26014">MAFAALSVILFLSTLSYSLASEQQDVYEDLWNMSIDIANKTLYVDFMQQMQSNSLQAERYVNFTLQDINYVLEVSNMLKKMSKMVKKPDDLRELITGRYKSYVKFLDLLFQQYFFKGTPSIKPTRVMKTYLSTYNKAMTKDPIYFAVALVPCARLWVWLAKNLDIPTTSVYYTWKVDNMGGQPEKHYKAVLNKYLNTPEKIITARALFRLQMQNEYDFFATS</sequence>
<name>A0A8T0AMG1_SILME</name>
<feature type="chain" id="PRO_5035919549" evidence="1">
    <location>
        <begin position="21"/>
        <end position="222"/>
    </location>
</feature>
<evidence type="ECO:0000256" key="1">
    <source>
        <dbReference type="SAM" id="SignalP"/>
    </source>
</evidence>
<organism evidence="2 3">
    <name type="scientific">Silurus meridionalis</name>
    <name type="common">Southern catfish</name>
    <name type="synonym">Silurus soldatovi meridionalis</name>
    <dbReference type="NCBI Taxonomy" id="175797"/>
    <lineage>
        <taxon>Eukaryota</taxon>
        <taxon>Metazoa</taxon>
        <taxon>Chordata</taxon>
        <taxon>Craniata</taxon>
        <taxon>Vertebrata</taxon>
        <taxon>Euteleostomi</taxon>
        <taxon>Actinopterygii</taxon>
        <taxon>Neopterygii</taxon>
        <taxon>Teleostei</taxon>
        <taxon>Ostariophysi</taxon>
        <taxon>Siluriformes</taxon>
        <taxon>Siluridae</taxon>
        <taxon>Silurus</taxon>
    </lineage>
</organism>
<dbReference type="Gene3D" id="1.20.910.10">
    <property type="entry name" value="Heme oxygenase-like"/>
    <property type="match status" value="1"/>
</dbReference>
<accession>A0A8T0AMG1</accession>
<gene>
    <name evidence="2" type="ORF">HF521_007729</name>
</gene>
<evidence type="ECO:0000313" key="3">
    <source>
        <dbReference type="Proteomes" id="UP000606274"/>
    </source>
</evidence>
<protein>
    <submittedName>
        <fullName evidence="2">Uncharacterized protein</fullName>
    </submittedName>
</protein>
<dbReference type="InterPro" id="IPR016084">
    <property type="entry name" value="Haem_Oase-like_multi-hlx"/>
</dbReference>
<dbReference type="InterPro" id="IPR050967">
    <property type="entry name" value="Thiamine_Salvage_TenA"/>
</dbReference>